<keyword evidence="4 7" id="KW-0812">Transmembrane</keyword>
<evidence type="ECO:0000256" key="4">
    <source>
        <dbReference type="ARBA" id="ARBA00022692"/>
    </source>
</evidence>
<evidence type="ECO:0000256" key="6">
    <source>
        <dbReference type="ARBA" id="ARBA00023136"/>
    </source>
</evidence>
<evidence type="ECO:0000256" key="5">
    <source>
        <dbReference type="ARBA" id="ARBA00022989"/>
    </source>
</evidence>
<feature type="transmembrane region" description="Helical" evidence="7">
    <location>
        <begin position="103"/>
        <end position="124"/>
    </location>
</feature>
<dbReference type="PANTHER" id="PTHR43163">
    <property type="entry name" value="DIPEPTIDE TRANSPORT SYSTEM PERMEASE PROTEIN DPPB-RELATED"/>
    <property type="match status" value="1"/>
</dbReference>
<keyword evidence="2 7" id="KW-0813">Transport</keyword>
<dbReference type="EMBL" id="JAUSVF010000002">
    <property type="protein sequence ID" value="MDQ0322806.1"/>
    <property type="molecule type" value="Genomic_DNA"/>
</dbReference>
<evidence type="ECO:0000313" key="9">
    <source>
        <dbReference type="EMBL" id="MDQ0322806.1"/>
    </source>
</evidence>
<keyword evidence="10" id="KW-1185">Reference proteome</keyword>
<name>A0ABU0BYS2_9HYPH</name>
<evidence type="ECO:0000256" key="7">
    <source>
        <dbReference type="RuleBase" id="RU363032"/>
    </source>
</evidence>
<evidence type="ECO:0000256" key="3">
    <source>
        <dbReference type="ARBA" id="ARBA00022475"/>
    </source>
</evidence>
<accession>A0ABU0BYS2</accession>
<proteinExistence type="inferred from homology"/>
<gene>
    <name evidence="9" type="ORF">QO002_005012</name>
</gene>
<comment type="similarity">
    <text evidence="7">Belongs to the binding-protein-dependent transport system permease family.</text>
</comment>
<feature type="transmembrane region" description="Helical" evidence="7">
    <location>
        <begin position="136"/>
        <end position="161"/>
    </location>
</feature>
<evidence type="ECO:0000259" key="8">
    <source>
        <dbReference type="PROSITE" id="PS50928"/>
    </source>
</evidence>
<organism evidence="9 10">
    <name type="scientific">Pararhizobium capsulatum DSM 1112</name>
    <dbReference type="NCBI Taxonomy" id="1121113"/>
    <lineage>
        <taxon>Bacteria</taxon>
        <taxon>Pseudomonadati</taxon>
        <taxon>Pseudomonadota</taxon>
        <taxon>Alphaproteobacteria</taxon>
        <taxon>Hyphomicrobiales</taxon>
        <taxon>Rhizobiaceae</taxon>
        <taxon>Rhizobium/Agrobacterium group</taxon>
        <taxon>Pararhizobium</taxon>
    </lineage>
</organism>
<feature type="transmembrane region" description="Helical" evidence="7">
    <location>
        <begin position="242"/>
        <end position="266"/>
    </location>
</feature>
<dbReference type="InterPro" id="IPR000515">
    <property type="entry name" value="MetI-like"/>
</dbReference>
<dbReference type="PROSITE" id="PS50928">
    <property type="entry name" value="ABC_TM1"/>
    <property type="match status" value="1"/>
</dbReference>
<dbReference type="PANTHER" id="PTHR43163:SF6">
    <property type="entry name" value="DIPEPTIDE TRANSPORT SYSTEM PERMEASE PROTEIN DPPB-RELATED"/>
    <property type="match status" value="1"/>
</dbReference>
<protein>
    <submittedName>
        <fullName evidence="9">Peptide/nickel transport system permease protein</fullName>
    </submittedName>
</protein>
<dbReference type="CDD" id="cd06261">
    <property type="entry name" value="TM_PBP2"/>
    <property type="match status" value="1"/>
</dbReference>
<dbReference type="Pfam" id="PF00528">
    <property type="entry name" value="BPD_transp_1"/>
    <property type="match status" value="1"/>
</dbReference>
<comment type="subcellular location">
    <subcellularLocation>
        <location evidence="1 7">Cell membrane</location>
        <topology evidence="1 7">Multi-pass membrane protein</topology>
    </subcellularLocation>
</comment>
<feature type="transmembrane region" description="Helical" evidence="7">
    <location>
        <begin position="286"/>
        <end position="310"/>
    </location>
</feature>
<comment type="caution">
    <text evidence="9">The sequence shown here is derived from an EMBL/GenBank/DDBJ whole genome shotgun (WGS) entry which is preliminary data.</text>
</comment>
<dbReference type="InterPro" id="IPR045621">
    <property type="entry name" value="BPD_transp_1_N"/>
</dbReference>
<dbReference type="Pfam" id="PF19300">
    <property type="entry name" value="BPD_transp_1_N"/>
    <property type="match status" value="1"/>
</dbReference>
<feature type="domain" description="ABC transmembrane type-1" evidence="8">
    <location>
        <begin position="97"/>
        <end position="307"/>
    </location>
</feature>
<dbReference type="Gene3D" id="1.10.3720.10">
    <property type="entry name" value="MetI-like"/>
    <property type="match status" value="1"/>
</dbReference>
<keyword evidence="3" id="KW-1003">Cell membrane</keyword>
<feature type="transmembrane region" description="Helical" evidence="7">
    <location>
        <begin position="181"/>
        <end position="199"/>
    </location>
</feature>
<reference evidence="9 10" key="1">
    <citation type="submission" date="2023-07" db="EMBL/GenBank/DDBJ databases">
        <title>Genomic Encyclopedia of Type Strains, Phase IV (KMG-IV): sequencing the most valuable type-strain genomes for metagenomic binning, comparative biology and taxonomic classification.</title>
        <authorList>
            <person name="Goeker M."/>
        </authorList>
    </citation>
    <scope>NUCLEOTIDE SEQUENCE [LARGE SCALE GENOMIC DNA]</scope>
    <source>
        <strain evidence="9 10">DSM 1112</strain>
    </source>
</reference>
<sequence>MSFGYVFRRLLGALPLLLGISLILFAIVHLAPGGPLDMYAENPAVSKEALQQIAVAYGLDKPAPVQYVMWLKSMVVGDWGYSIRTGRPVLTEIVLRLGPTLELGGLALLISLLLAIPLGIISAARRGSKLDSGLTLLSFAGISTPVFWLALLLQLLFSVQLGWLPSAGYKSIGDGSFFDRLAHIIMPATVLSLATIASWSRFIRSGMIDVLNQDYIRTAYAKGRSEPGVIILHALRNAMIPAVTVIAVDFATVISGAVITETVFAWPGIGRLFMESMDGRDYPMLMGLMMMGSVGIVMANIIADVAYAALDPRIRYG</sequence>
<dbReference type="RefSeq" id="WP_307234777.1">
    <property type="nucleotide sequence ID" value="NZ_JAUSVF010000002.1"/>
</dbReference>
<dbReference type="Proteomes" id="UP001230207">
    <property type="component" value="Unassembled WGS sequence"/>
</dbReference>
<evidence type="ECO:0000256" key="1">
    <source>
        <dbReference type="ARBA" id="ARBA00004651"/>
    </source>
</evidence>
<keyword evidence="6 7" id="KW-0472">Membrane</keyword>
<evidence type="ECO:0000256" key="2">
    <source>
        <dbReference type="ARBA" id="ARBA00022448"/>
    </source>
</evidence>
<keyword evidence="5 7" id="KW-1133">Transmembrane helix</keyword>
<dbReference type="InterPro" id="IPR035906">
    <property type="entry name" value="MetI-like_sf"/>
</dbReference>
<evidence type="ECO:0000313" key="10">
    <source>
        <dbReference type="Proteomes" id="UP001230207"/>
    </source>
</evidence>
<dbReference type="SUPFAM" id="SSF161098">
    <property type="entry name" value="MetI-like"/>
    <property type="match status" value="1"/>
</dbReference>